<gene>
    <name evidence="2" type="ORF">MYF79_16630</name>
</gene>
<dbReference type="SUPFAM" id="SSF53597">
    <property type="entry name" value="Dihydrofolate reductase-like"/>
    <property type="match status" value="1"/>
</dbReference>
<dbReference type="Proteomes" id="UP000830198">
    <property type="component" value="Chromosome"/>
</dbReference>
<proteinExistence type="predicted"/>
<dbReference type="Pfam" id="PF01872">
    <property type="entry name" value="RibD_C"/>
    <property type="match status" value="1"/>
</dbReference>
<dbReference type="PANTHER" id="PTHR38011">
    <property type="entry name" value="DIHYDROFOLATE REDUCTASE FAMILY PROTEIN (AFU_ORTHOLOGUE AFUA_8G06820)"/>
    <property type="match status" value="1"/>
</dbReference>
<protein>
    <submittedName>
        <fullName evidence="2">Dihydrofolate reductase family protein</fullName>
    </submittedName>
</protein>
<dbReference type="InterPro" id="IPR002734">
    <property type="entry name" value="RibDG_C"/>
</dbReference>
<keyword evidence="3" id="KW-1185">Reference proteome</keyword>
<dbReference type="EMBL" id="CP095855">
    <property type="protein sequence ID" value="UPK66566.1"/>
    <property type="molecule type" value="Genomic_DNA"/>
</dbReference>
<reference evidence="2 3" key="1">
    <citation type="submission" date="2022-04" db="EMBL/GenBank/DDBJ databases">
        <title>The arsenic-methylating capacity of Chitinophaga filiformis YT5 during chitin decomposition.</title>
        <authorList>
            <person name="Chen G."/>
            <person name="Liang Y."/>
        </authorList>
    </citation>
    <scope>NUCLEOTIDE SEQUENCE [LARGE SCALE GENOMIC DNA]</scope>
    <source>
        <strain evidence="2 3">YT5</strain>
    </source>
</reference>
<dbReference type="PANTHER" id="PTHR38011:SF11">
    <property type="entry name" value="2,5-DIAMINO-6-RIBOSYLAMINO-4(3H)-PYRIMIDINONE 5'-PHOSPHATE REDUCTASE"/>
    <property type="match status" value="1"/>
</dbReference>
<dbReference type="RefSeq" id="WP_247808777.1">
    <property type="nucleotide sequence ID" value="NZ_CP095855.1"/>
</dbReference>
<evidence type="ECO:0000313" key="2">
    <source>
        <dbReference type="EMBL" id="UPK66566.1"/>
    </source>
</evidence>
<organism evidence="2 3">
    <name type="scientific">Chitinophaga filiformis</name>
    <name type="common">Myxococcus filiformis</name>
    <name type="synonym">Flexibacter filiformis</name>
    <dbReference type="NCBI Taxonomy" id="104663"/>
    <lineage>
        <taxon>Bacteria</taxon>
        <taxon>Pseudomonadati</taxon>
        <taxon>Bacteroidota</taxon>
        <taxon>Chitinophagia</taxon>
        <taxon>Chitinophagales</taxon>
        <taxon>Chitinophagaceae</taxon>
        <taxon>Chitinophaga</taxon>
    </lineage>
</organism>
<name>A0ABY4HVI7_CHIFI</name>
<sequence>MRKVILNLAVTLDGFIEGPNGEIDWCITDDGPGSEEGITSHFNEFLARIDTIFYGRLSYDLWGQYQPAADASLAEKKLWESVHSKNKYVFSTQQNESDDAVYITSDIADRVNELKDRPGKDIWLYGGAKLITTFVNLGLVDNYLLAMHPVILGGGKPLFSDLKSRTDLKLRRTVTSTSGVILLDYEKL</sequence>
<evidence type="ECO:0000313" key="3">
    <source>
        <dbReference type="Proteomes" id="UP000830198"/>
    </source>
</evidence>
<dbReference type="InterPro" id="IPR050765">
    <property type="entry name" value="Riboflavin_Biosynth_HTPR"/>
</dbReference>
<accession>A0ABY4HVI7</accession>
<dbReference type="Gene3D" id="3.40.430.10">
    <property type="entry name" value="Dihydrofolate Reductase, subunit A"/>
    <property type="match status" value="1"/>
</dbReference>
<dbReference type="InterPro" id="IPR024072">
    <property type="entry name" value="DHFR-like_dom_sf"/>
</dbReference>
<feature type="domain" description="Bacterial bifunctional deaminase-reductase C-terminal" evidence="1">
    <location>
        <begin position="2"/>
        <end position="182"/>
    </location>
</feature>
<evidence type="ECO:0000259" key="1">
    <source>
        <dbReference type="Pfam" id="PF01872"/>
    </source>
</evidence>